<dbReference type="SUPFAM" id="SSF53720">
    <property type="entry name" value="ALDH-like"/>
    <property type="match status" value="1"/>
</dbReference>
<evidence type="ECO:0000259" key="5">
    <source>
        <dbReference type="Pfam" id="PF00171"/>
    </source>
</evidence>
<keyword evidence="7" id="KW-1185">Reference proteome</keyword>
<dbReference type="Pfam" id="PF00171">
    <property type="entry name" value="Aldedh"/>
    <property type="match status" value="1"/>
</dbReference>
<dbReference type="CDD" id="cd07103">
    <property type="entry name" value="ALDH_F5_SSADH_GabD"/>
    <property type="match status" value="1"/>
</dbReference>
<accession>A0A926J7Q4</accession>
<dbReference type="FunFam" id="3.40.605.10:FF:000005">
    <property type="entry name" value="Succinate-semialdehyde dehydrogenase I"/>
    <property type="match status" value="1"/>
</dbReference>
<dbReference type="PROSITE" id="PS00070">
    <property type="entry name" value="ALDEHYDE_DEHYDR_CYS"/>
    <property type="match status" value="1"/>
</dbReference>
<dbReference type="InterPro" id="IPR050740">
    <property type="entry name" value="Aldehyde_DH_Superfamily"/>
</dbReference>
<evidence type="ECO:0000313" key="6">
    <source>
        <dbReference type="EMBL" id="MBC9248572.1"/>
    </source>
</evidence>
<organism evidence="6 7">
    <name type="scientific">Paracoccus amoyensis</name>
    <dbReference type="NCBI Taxonomy" id="2760093"/>
    <lineage>
        <taxon>Bacteria</taxon>
        <taxon>Pseudomonadati</taxon>
        <taxon>Pseudomonadota</taxon>
        <taxon>Alphaproteobacteria</taxon>
        <taxon>Rhodobacterales</taxon>
        <taxon>Paracoccaceae</taxon>
        <taxon>Paracoccus</taxon>
    </lineage>
</organism>
<reference evidence="6" key="1">
    <citation type="submission" date="2020-08" db="EMBL/GenBank/DDBJ databases">
        <title>Paracoccus amoyensis sp. nov., isolated from the surface seawater at coast of Xiamen, Fujian.</title>
        <authorList>
            <person name="Lyu L."/>
        </authorList>
    </citation>
    <scope>NUCLEOTIDE SEQUENCE</scope>
    <source>
        <strain evidence="6">11-3</strain>
    </source>
</reference>
<feature type="active site" evidence="3">
    <location>
        <position position="280"/>
    </location>
</feature>
<dbReference type="PANTHER" id="PTHR43353:SF5">
    <property type="entry name" value="SUCCINATE-SEMIALDEHYDE DEHYDROGENASE, MITOCHONDRIAL"/>
    <property type="match status" value="1"/>
</dbReference>
<dbReference type="PROSITE" id="PS00687">
    <property type="entry name" value="ALDEHYDE_DEHYDR_GLU"/>
    <property type="match status" value="1"/>
</dbReference>
<comment type="caution">
    <text evidence="6">The sequence shown here is derived from an EMBL/GenBank/DDBJ whole genome shotgun (WGS) entry which is preliminary data.</text>
</comment>
<dbReference type="InterPro" id="IPR016162">
    <property type="entry name" value="Ald_DH_N"/>
</dbReference>
<sequence length="508" mass="53557">MARWHGYPPPDLPQEALLSLSDLASKLNDSSLLVEKTLIAGQWITARDGATFNVHDPATGRLIAAVPDLGSADLADAIDAAHAVQPDWAALPAKDRAALLRRFHDLILANAGDLAIILTAEMGKPLPEARAEVLYGASYVEWFAEEAKRVYGDIIPAPLPDRRMLVVKRPVGVVGAITPWNFPSAMLARKLAPALAVGCTVVAKPAAQTPLSALALAVLAERAGIPGGVLNIVTATDAPMVGEMLCASEKVRKISFTGSTNVGRILMRQGAEQIKKLSLELGGNAPFIVFDDADIDAAVEGAVAAKFRNAGQTCVCANRIYVQSGVYDAFAEKLTQRVRGLQVGDGFSEGAEIGPLIDSNAVAKVAEHLDNALSLGARVRVGGTAAQQGEQFFLPTVLTGVTPGMKVASEETFGPLAPLFSFDTEAQVIGMANDTQFGLAGYFYSRDLARIFRVAEALETGMVGVNTGLISSELAPFGGVKQSGLGREGSKYGADDYLDLKYICLNLS</sequence>
<dbReference type="InterPro" id="IPR016160">
    <property type="entry name" value="Ald_DH_CS_CYS"/>
</dbReference>
<dbReference type="FunFam" id="3.40.309.10:FF:000004">
    <property type="entry name" value="Succinate-semialdehyde dehydrogenase I"/>
    <property type="match status" value="1"/>
</dbReference>
<dbReference type="InterPro" id="IPR015590">
    <property type="entry name" value="Aldehyde_DH_dom"/>
</dbReference>
<feature type="domain" description="Aldehyde dehydrogenase" evidence="5">
    <location>
        <begin position="43"/>
        <end position="502"/>
    </location>
</feature>
<dbReference type="PANTHER" id="PTHR43353">
    <property type="entry name" value="SUCCINATE-SEMIALDEHYDE DEHYDROGENASE, MITOCHONDRIAL"/>
    <property type="match status" value="1"/>
</dbReference>
<gene>
    <name evidence="6" type="ORF">H4P12_18075</name>
</gene>
<dbReference type="GO" id="GO:0004777">
    <property type="term" value="F:succinate-semialdehyde dehydrogenase (NAD+) activity"/>
    <property type="evidence" value="ECO:0007669"/>
    <property type="project" value="TreeGrafter"/>
</dbReference>
<dbReference type="NCBIfam" id="TIGR01780">
    <property type="entry name" value="SSADH"/>
    <property type="match status" value="1"/>
</dbReference>
<keyword evidence="2 4" id="KW-0560">Oxidoreductase</keyword>
<dbReference type="InterPro" id="IPR029510">
    <property type="entry name" value="Ald_DH_CS_GLU"/>
</dbReference>
<name>A0A926J7Q4_9RHOB</name>
<comment type="similarity">
    <text evidence="1 4">Belongs to the aldehyde dehydrogenase family.</text>
</comment>
<evidence type="ECO:0000256" key="3">
    <source>
        <dbReference type="PROSITE-ProRule" id="PRU10007"/>
    </source>
</evidence>
<evidence type="ECO:0000256" key="2">
    <source>
        <dbReference type="ARBA" id="ARBA00023002"/>
    </source>
</evidence>
<dbReference type="Proteomes" id="UP000608594">
    <property type="component" value="Unassembled WGS sequence"/>
</dbReference>
<evidence type="ECO:0000256" key="4">
    <source>
        <dbReference type="RuleBase" id="RU003345"/>
    </source>
</evidence>
<dbReference type="RefSeq" id="WP_187795041.1">
    <property type="nucleotide sequence ID" value="NZ_JACOQL010000009.1"/>
</dbReference>
<evidence type="ECO:0000313" key="7">
    <source>
        <dbReference type="Proteomes" id="UP000608594"/>
    </source>
</evidence>
<dbReference type="GO" id="GO:0009450">
    <property type="term" value="P:gamma-aminobutyric acid catabolic process"/>
    <property type="evidence" value="ECO:0007669"/>
    <property type="project" value="InterPro"/>
</dbReference>
<dbReference type="InterPro" id="IPR016161">
    <property type="entry name" value="Ald_DH/histidinol_DH"/>
</dbReference>
<evidence type="ECO:0000256" key="1">
    <source>
        <dbReference type="ARBA" id="ARBA00009986"/>
    </source>
</evidence>
<dbReference type="AlphaFoldDB" id="A0A926J7Q4"/>
<dbReference type="EMBL" id="JACOQL010000009">
    <property type="protein sequence ID" value="MBC9248572.1"/>
    <property type="molecule type" value="Genomic_DNA"/>
</dbReference>
<dbReference type="InterPro" id="IPR010102">
    <property type="entry name" value="Succ_semiAld_DH"/>
</dbReference>
<proteinExistence type="inferred from homology"/>
<protein>
    <submittedName>
        <fullName evidence="6">NAD-dependent succinate-semialdehyde dehydrogenase</fullName>
    </submittedName>
</protein>
<dbReference type="InterPro" id="IPR016163">
    <property type="entry name" value="Ald_DH_C"/>
</dbReference>
<dbReference type="Gene3D" id="3.40.605.10">
    <property type="entry name" value="Aldehyde Dehydrogenase, Chain A, domain 1"/>
    <property type="match status" value="1"/>
</dbReference>
<dbReference type="Gene3D" id="3.40.309.10">
    <property type="entry name" value="Aldehyde Dehydrogenase, Chain A, domain 2"/>
    <property type="match status" value="1"/>
</dbReference>